<feature type="region of interest" description="Disordered" evidence="1">
    <location>
        <begin position="1"/>
        <end position="27"/>
    </location>
</feature>
<organism evidence="3 4">
    <name type="scientific">Aureimonas glaciei</name>
    <dbReference type="NCBI Taxonomy" id="1776957"/>
    <lineage>
        <taxon>Bacteria</taxon>
        <taxon>Pseudomonadati</taxon>
        <taxon>Pseudomonadota</taxon>
        <taxon>Alphaproteobacteria</taxon>
        <taxon>Hyphomicrobiales</taxon>
        <taxon>Aurantimonadaceae</taxon>
        <taxon>Aureimonas</taxon>
    </lineage>
</organism>
<protein>
    <recommendedName>
        <fullName evidence="2">Flagellar protein FlgJ N-terminal domain-containing protein</fullName>
    </recommendedName>
</protein>
<dbReference type="AlphaFoldDB" id="A0A917DDE5"/>
<evidence type="ECO:0000256" key="1">
    <source>
        <dbReference type="SAM" id="MobiDB-lite"/>
    </source>
</evidence>
<evidence type="ECO:0000259" key="2">
    <source>
        <dbReference type="Pfam" id="PF10135"/>
    </source>
</evidence>
<accession>A0A917DDE5</accession>
<reference evidence="3" key="2">
    <citation type="submission" date="2020-09" db="EMBL/GenBank/DDBJ databases">
        <authorList>
            <person name="Sun Q."/>
            <person name="Zhou Y."/>
        </authorList>
    </citation>
    <scope>NUCLEOTIDE SEQUENCE</scope>
    <source>
        <strain evidence="3">CGMCC 1.15493</strain>
    </source>
</reference>
<name>A0A917DDE5_9HYPH</name>
<dbReference type="Proteomes" id="UP000613160">
    <property type="component" value="Unassembled WGS sequence"/>
</dbReference>
<dbReference type="RefSeq" id="WP_188852774.1">
    <property type="nucleotide sequence ID" value="NZ_BMJJ01000008.1"/>
</dbReference>
<dbReference type="EMBL" id="BMJJ01000008">
    <property type="protein sequence ID" value="GGD27655.1"/>
    <property type="molecule type" value="Genomic_DNA"/>
</dbReference>
<feature type="domain" description="Flagellar protein FlgJ N-terminal" evidence="2">
    <location>
        <begin position="97"/>
        <end position="136"/>
    </location>
</feature>
<gene>
    <name evidence="3" type="ORF">GCM10011335_33450</name>
</gene>
<comment type="caution">
    <text evidence="3">The sequence shown here is derived from an EMBL/GenBank/DDBJ whole genome shotgun (WGS) entry which is preliminary data.</text>
</comment>
<keyword evidence="4" id="KW-1185">Reference proteome</keyword>
<proteinExistence type="predicted"/>
<dbReference type="InterPro" id="IPR019301">
    <property type="entry name" value="Flagellar_prot_FlgJ_N"/>
</dbReference>
<evidence type="ECO:0000313" key="4">
    <source>
        <dbReference type="Proteomes" id="UP000613160"/>
    </source>
</evidence>
<reference evidence="3" key="1">
    <citation type="journal article" date="2014" name="Int. J. Syst. Evol. Microbiol.">
        <title>Complete genome sequence of Corynebacterium casei LMG S-19264T (=DSM 44701T), isolated from a smear-ripened cheese.</title>
        <authorList>
            <consortium name="US DOE Joint Genome Institute (JGI-PGF)"/>
            <person name="Walter F."/>
            <person name="Albersmeier A."/>
            <person name="Kalinowski J."/>
            <person name="Ruckert C."/>
        </authorList>
    </citation>
    <scope>NUCLEOTIDE SEQUENCE</scope>
    <source>
        <strain evidence="3">CGMCC 1.15493</strain>
    </source>
</reference>
<evidence type="ECO:0000313" key="3">
    <source>
        <dbReference type="EMBL" id="GGD27655.1"/>
    </source>
</evidence>
<dbReference type="Pfam" id="PF10135">
    <property type="entry name" value="Rod-binding"/>
    <property type="match status" value="1"/>
</dbReference>
<sequence length="171" mass="17036">MTSLTPLPTTRPASPAAASPATAGAAATSPAASATGDLFAANVVSAAKAAKADVPVASAGESYSRVYRGSRSGTLPPSQQFESFVLRTFVESMLPQEDTSYFGTGTAGKIWKSMLAERIGEEMAKGGGIGIAAMIDKGGSGAKAIDAGREELARADTVATGAAALKGLGPK</sequence>